<gene>
    <name evidence="8" type="ORF">BSZ32_01180</name>
</gene>
<keyword evidence="5" id="KW-0378">Hydrolase</keyword>
<evidence type="ECO:0000256" key="3">
    <source>
        <dbReference type="ARBA" id="ARBA00022723"/>
    </source>
</evidence>
<keyword evidence="6" id="KW-0106">Calcium</keyword>
<sequence length="496" mass="56055">MKIISVISIVFFGCLKLMAESKKTNIILLFADDQRADTIGAHGNPHIQTPNLDKLSDSGFSFRKNYCAGSFSGAVCVASRAMLMTGRHWQQIPGRNKGSGWSALPVLPRYLRDKADYKTFIVGKWHNGQETLRSAFSSGSSVYMGGMVDHADFYVQDYAQGKLGDKRKAKEFSSAEFASAAINYIQKAETNKPFFLYVAFTAPHDPRNPPEKYRQIYYKNRPPLPKNFLPEHPFSNMPMRGMGRDECLAPWPRTKAVISDQLCEYYGLVTHLDEQVGRIVKSVEESPHAENTIIIYTADHGLAMGSHGLLGKQNVYEQSMSSPLIINGTGIAKGKSNAFTYVHDLYATICDFANIPTPDGVTSKNLLPLIRGEKETLRDSLFLPFQNNQRAVNDGRWKLHIYPQINHQLLFDLESNPDETNNLLASHPEKVKELTNLMGKWRRKVGDKDPLSVTKPQPLKVDYSKVKRVLDVWQPKWIRDKYFDGREKANHGPKKK</sequence>
<dbReference type="SUPFAM" id="SSF53649">
    <property type="entry name" value="Alkaline phosphatase-like"/>
    <property type="match status" value="1"/>
</dbReference>
<dbReference type="Gene3D" id="3.40.720.10">
    <property type="entry name" value="Alkaline Phosphatase, subunit A"/>
    <property type="match status" value="1"/>
</dbReference>
<reference evidence="8 9" key="1">
    <citation type="submission" date="2016-12" db="EMBL/GenBank/DDBJ databases">
        <title>Study of bacterial adaptation to deep sea.</title>
        <authorList>
            <person name="Song J."/>
            <person name="Yoshizawa S."/>
            <person name="Kogure K."/>
        </authorList>
    </citation>
    <scope>NUCLEOTIDE SEQUENCE [LARGE SCALE GENOMIC DNA]</scope>
    <source>
        <strain evidence="8 9">SAORIC-165</strain>
    </source>
</reference>
<evidence type="ECO:0000259" key="7">
    <source>
        <dbReference type="Pfam" id="PF00884"/>
    </source>
</evidence>
<evidence type="ECO:0000313" key="9">
    <source>
        <dbReference type="Proteomes" id="UP000239907"/>
    </source>
</evidence>
<feature type="domain" description="Sulfatase N-terminal" evidence="7">
    <location>
        <begin position="25"/>
        <end position="355"/>
    </location>
</feature>
<dbReference type="EMBL" id="MQWA01000001">
    <property type="protein sequence ID" value="PQJ27243.1"/>
    <property type="molecule type" value="Genomic_DNA"/>
</dbReference>
<evidence type="ECO:0000256" key="5">
    <source>
        <dbReference type="ARBA" id="ARBA00022801"/>
    </source>
</evidence>
<dbReference type="GO" id="GO:0004065">
    <property type="term" value="F:arylsulfatase activity"/>
    <property type="evidence" value="ECO:0007669"/>
    <property type="project" value="TreeGrafter"/>
</dbReference>
<proteinExistence type="inferred from homology"/>
<evidence type="ECO:0000256" key="6">
    <source>
        <dbReference type="ARBA" id="ARBA00022837"/>
    </source>
</evidence>
<dbReference type="InterPro" id="IPR050738">
    <property type="entry name" value="Sulfatase"/>
</dbReference>
<name>A0A2S7TZ39_9BACT</name>
<comment type="cofactor">
    <cofactor evidence="1">
        <name>Ca(2+)</name>
        <dbReference type="ChEBI" id="CHEBI:29108"/>
    </cofactor>
</comment>
<dbReference type="InterPro" id="IPR000917">
    <property type="entry name" value="Sulfatase_N"/>
</dbReference>
<keyword evidence="4" id="KW-0732">Signal</keyword>
<evidence type="ECO:0000256" key="4">
    <source>
        <dbReference type="ARBA" id="ARBA00022729"/>
    </source>
</evidence>
<dbReference type="OrthoDB" id="279611at2"/>
<evidence type="ECO:0000256" key="2">
    <source>
        <dbReference type="ARBA" id="ARBA00008779"/>
    </source>
</evidence>
<dbReference type="Proteomes" id="UP000239907">
    <property type="component" value="Unassembled WGS sequence"/>
</dbReference>
<keyword evidence="3" id="KW-0479">Metal-binding</keyword>
<dbReference type="CDD" id="cd16155">
    <property type="entry name" value="sulfatase_like"/>
    <property type="match status" value="1"/>
</dbReference>
<evidence type="ECO:0000256" key="1">
    <source>
        <dbReference type="ARBA" id="ARBA00001913"/>
    </source>
</evidence>
<dbReference type="PANTHER" id="PTHR42693">
    <property type="entry name" value="ARYLSULFATASE FAMILY MEMBER"/>
    <property type="match status" value="1"/>
</dbReference>
<organism evidence="8 9">
    <name type="scientific">Rubritalea profundi</name>
    <dbReference type="NCBI Taxonomy" id="1658618"/>
    <lineage>
        <taxon>Bacteria</taxon>
        <taxon>Pseudomonadati</taxon>
        <taxon>Verrucomicrobiota</taxon>
        <taxon>Verrucomicrobiia</taxon>
        <taxon>Verrucomicrobiales</taxon>
        <taxon>Rubritaleaceae</taxon>
        <taxon>Rubritalea</taxon>
    </lineage>
</organism>
<accession>A0A2S7TZ39</accession>
<dbReference type="InterPro" id="IPR017850">
    <property type="entry name" value="Alkaline_phosphatase_core_sf"/>
</dbReference>
<protein>
    <submittedName>
        <fullName evidence="8">Choline-sulfatase</fullName>
    </submittedName>
</protein>
<dbReference type="GO" id="GO:0046872">
    <property type="term" value="F:metal ion binding"/>
    <property type="evidence" value="ECO:0007669"/>
    <property type="project" value="UniProtKB-KW"/>
</dbReference>
<dbReference type="Pfam" id="PF00884">
    <property type="entry name" value="Sulfatase"/>
    <property type="match status" value="1"/>
</dbReference>
<evidence type="ECO:0000313" key="8">
    <source>
        <dbReference type="EMBL" id="PQJ27243.1"/>
    </source>
</evidence>
<comment type="caution">
    <text evidence="8">The sequence shown here is derived from an EMBL/GenBank/DDBJ whole genome shotgun (WGS) entry which is preliminary data.</text>
</comment>
<dbReference type="PANTHER" id="PTHR42693:SF42">
    <property type="entry name" value="ARYLSULFATASE G"/>
    <property type="match status" value="1"/>
</dbReference>
<dbReference type="AlphaFoldDB" id="A0A2S7TZ39"/>
<keyword evidence="9" id="KW-1185">Reference proteome</keyword>
<comment type="similarity">
    <text evidence="2">Belongs to the sulfatase family.</text>
</comment>